<dbReference type="Gene3D" id="3.10.10.10">
    <property type="entry name" value="HIV Type 1 Reverse Transcriptase, subunit A, domain 1"/>
    <property type="match status" value="1"/>
</dbReference>
<dbReference type="EMBL" id="KN838752">
    <property type="protein sequence ID" value="KIJ95555.1"/>
    <property type="molecule type" value="Genomic_DNA"/>
</dbReference>
<accession>A0A0C9WTZ7</accession>
<sequence length="122" mass="13756">IFTRGTDPFKPARVEEIRRLVKIGDDLTDHERSQVQSLVTEFADVFALSVSEVTQVEGAVHRLNIDPNAKFSTKVHQKPLTPPQRKYLHEKLQAMLDADIIEPCEPGQVKCVSPTTLVQKTH</sequence>
<proteinExistence type="predicted"/>
<gene>
    <name evidence="1" type="ORF">K443DRAFT_52993</name>
</gene>
<reference evidence="1 2" key="1">
    <citation type="submission" date="2014-04" db="EMBL/GenBank/DDBJ databases">
        <authorList>
            <consortium name="DOE Joint Genome Institute"/>
            <person name="Kuo A."/>
            <person name="Kohler A."/>
            <person name="Nagy L.G."/>
            <person name="Floudas D."/>
            <person name="Copeland A."/>
            <person name="Barry K.W."/>
            <person name="Cichocki N."/>
            <person name="Veneault-Fourrey C."/>
            <person name="LaButti K."/>
            <person name="Lindquist E.A."/>
            <person name="Lipzen A."/>
            <person name="Lundell T."/>
            <person name="Morin E."/>
            <person name="Murat C."/>
            <person name="Sun H."/>
            <person name="Tunlid A."/>
            <person name="Henrissat B."/>
            <person name="Grigoriev I.V."/>
            <person name="Hibbett D.S."/>
            <person name="Martin F."/>
            <person name="Nordberg H.P."/>
            <person name="Cantor M.N."/>
            <person name="Hua S.X."/>
        </authorList>
    </citation>
    <scope>NUCLEOTIDE SEQUENCE [LARGE SCALE GENOMIC DNA]</scope>
    <source>
        <strain evidence="1 2">LaAM-08-1</strain>
    </source>
</reference>
<evidence type="ECO:0000313" key="1">
    <source>
        <dbReference type="EMBL" id="KIJ95555.1"/>
    </source>
</evidence>
<protein>
    <submittedName>
        <fullName evidence="1">Uncharacterized protein</fullName>
    </submittedName>
</protein>
<feature type="non-terminal residue" evidence="1">
    <location>
        <position position="1"/>
    </location>
</feature>
<dbReference type="SUPFAM" id="SSF56672">
    <property type="entry name" value="DNA/RNA polymerases"/>
    <property type="match status" value="1"/>
</dbReference>
<dbReference type="HOGENOM" id="CLU_119163_0_1_1"/>
<evidence type="ECO:0000313" key="2">
    <source>
        <dbReference type="Proteomes" id="UP000054477"/>
    </source>
</evidence>
<reference evidence="2" key="2">
    <citation type="submission" date="2015-01" db="EMBL/GenBank/DDBJ databases">
        <title>Evolutionary Origins and Diversification of the Mycorrhizal Mutualists.</title>
        <authorList>
            <consortium name="DOE Joint Genome Institute"/>
            <consortium name="Mycorrhizal Genomics Consortium"/>
            <person name="Kohler A."/>
            <person name="Kuo A."/>
            <person name="Nagy L.G."/>
            <person name="Floudas D."/>
            <person name="Copeland A."/>
            <person name="Barry K.W."/>
            <person name="Cichocki N."/>
            <person name="Veneault-Fourrey C."/>
            <person name="LaButti K."/>
            <person name="Lindquist E.A."/>
            <person name="Lipzen A."/>
            <person name="Lundell T."/>
            <person name="Morin E."/>
            <person name="Murat C."/>
            <person name="Riley R."/>
            <person name="Ohm R."/>
            <person name="Sun H."/>
            <person name="Tunlid A."/>
            <person name="Henrissat B."/>
            <person name="Grigoriev I.V."/>
            <person name="Hibbett D.S."/>
            <person name="Martin F."/>
        </authorList>
    </citation>
    <scope>NUCLEOTIDE SEQUENCE [LARGE SCALE GENOMIC DNA]</scope>
    <source>
        <strain evidence="2">LaAM-08-1</strain>
    </source>
</reference>
<feature type="non-terminal residue" evidence="1">
    <location>
        <position position="122"/>
    </location>
</feature>
<keyword evidence="2" id="KW-1185">Reference proteome</keyword>
<name>A0A0C9WTZ7_9AGAR</name>
<dbReference type="Proteomes" id="UP000054477">
    <property type="component" value="Unassembled WGS sequence"/>
</dbReference>
<dbReference type="AlphaFoldDB" id="A0A0C9WTZ7"/>
<dbReference type="OrthoDB" id="3363652at2759"/>
<dbReference type="InterPro" id="IPR043502">
    <property type="entry name" value="DNA/RNA_pol_sf"/>
</dbReference>
<organism evidence="1 2">
    <name type="scientific">Laccaria amethystina LaAM-08-1</name>
    <dbReference type="NCBI Taxonomy" id="1095629"/>
    <lineage>
        <taxon>Eukaryota</taxon>
        <taxon>Fungi</taxon>
        <taxon>Dikarya</taxon>
        <taxon>Basidiomycota</taxon>
        <taxon>Agaricomycotina</taxon>
        <taxon>Agaricomycetes</taxon>
        <taxon>Agaricomycetidae</taxon>
        <taxon>Agaricales</taxon>
        <taxon>Agaricineae</taxon>
        <taxon>Hydnangiaceae</taxon>
        <taxon>Laccaria</taxon>
    </lineage>
</organism>